<dbReference type="InterPro" id="IPR042186">
    <property type="entry name" value="FimD_plug_dom"/>
</dbReference>
<accession>A0ABD5LUF5</accession>
<dbReference type="InterPro" id="IPR000015">
    <property type="entry name" value="Fimb_usher"/>
</dbReference>
<dbReference type="EMBL" id="JADQCH020000001">
    <property type="protein sequence ID" value="MEY2344176.1"/>
    <property type="molecule type" value="Genomic_DNA"/>
</dbReference>
<reference evidence="1" key="1">
    <citation type="submission" date="2021-05" db="EMBL/GenBank/DDBJ databases">
        <title>First report of NDM-5 and VEB-6 producing Proteus mirabilis isolated from blood of a sepsis patient in Kolkata, India.</title>
        <authorList>
            <person name="Halder G."/>
            <person name="Chaudhuri B."/>
            <person name="Dutta S."/>
        </authorList>
    </citation>
    <scope>NUCLEOTIDE SEQUENCE [LARGE SCALE GENOMIC DNA]</scope>
    <source>
        <strain evidence="1">7049</strain>
    </source>
</reference>
<dbReference type="PANTHER" id="PTHR30451">
    <property type="entry name" value="OUTER MEMBRANE USHER PROTEIN"/>
    <property type="match status" value="1"/>
</dbReference>
<dbReference type="AlphaFoldDB" id="A0ABD5LUF5"/>
<proteinExistence type="predicted"/>
<protein>
    <submittedName>
        <fullName evidence="1">Fimbria/pilus outer membrane usher protein</fullName>
    </submittedName>
</protein>
<sequence>MSFSGNTLENNRLNYNLNFSKNNKEHLDSSMKISYLSRIAKLNINSRFNKDSYSLGYGLNGGIVFHNGGVTLAQDLNDSFAILNFAGAKKVKIIGKPTIESDRRGYLIIPNLTSYHNNKFHIDAKSLDYNYNIDNYSYHLIPTKGAIIAKNIKITKGESALFTFNQNIPFGATAYVKNSDGTYPIYPM</sequence>
<gene>
    <name evidence="1" type="ORF">I3679_008630</name>
</gene>
<dbReference type="Pfam" id="PF00577">
    <property type="entry name" value="Usher"/>
    <property type="match status" value="1"/>
</dbReference>
<organism evidence="1">
    <name type="scientific">Proteus mirabilis</name>
    <dbReference type="NCBI Taxonomy" id="584"/>
    <lineage>
        <taxon>Bacteria</taxon>
        <taxon>Pseudomonadati</taxon>
        <taxon>Pseudomonadota</taxon>
        <taxon>Gammaproteobacteria</taxon>
        <taxon>Enterobacterales</taxon>
        <taxon>Morganellaceae</taxon>
        <taxon>Proteus</taxon>
    </lineage>
</organism>
<dbReference type="Gene3D" id="2.60.40.2610">
    <property type="entry name" value="Outer membrane usher protein FimD, plug domain"/>
    <property type="match status" value="1"/>
</dbReference>
<name>A0ABD5LUF5_PROMI</name>
<dbReference type="PANTHER" id="PTHR30451:SF5">
    <property type="entry name" value="SLR0019 PROTEIN"/>
    <property type="match status" value="1"/>
</dbReference>
<comment type="caution">
    <text evidence="1">The sequence shown here is derived from an EMBL/GenBank/DDBJ whole genome shotgun (WGS) entry which is preliminary data.</text>
</comment>
<evidence type="ECO:0000313" key="1">
    <source>
        <dbReference type="EMBL" id="MEY2344176.1"/>
    </source>
</evidence>